<dbReference type="AlphaFoldDB" id="A0A4R7NWZ2"/>
<dbReference type="Pfam" id="PF13500">
    <property type="entry name" value="AAA_26"/>
    <property type="match status" value="1"/>
</dbReference>
<dbReference type="GO" id="GO:0000287">
    <property type="term" value="F:magnesium ion binding"/>
    <property type="evidence" value="ECO:0007669"/>
    <property type="project" value="UniProtKB-UniRule"/>
</dbReference>
<dbReference type="CDD" id="cd03109">
    <property type="entry name" value="DTBS"/>
    <property type="match status" value="1"/>
</dbReference>
<keyword evidence="10" id="KW-1185">Reference proteome</keyword>
<dbReference type="GO" id="GO:0004141">
    <property type="term" value="F:dethiobiotin synthase activity"/>
    <property type="evidence" value="ECO:0007669"/>
    <property type="project" value="UniProtKB-UniRule"/>
</dbReference>
<dbReference type="Gene3D" id="3.40.50.300">
    <property type="entry name" value="P-loop containing nucleotide triphosphate hydrolases"/>
    <property type="match status" value="1"/>
</dbReference>
<keyword evidence="4 8" id="KW-0547">Nucleotide-binding</keyword>
<comment type="function">
    <text evidence="8">Catalyzes a mechanistically unusual reaction, the ATP-dependent insertion of CO2 between the N7 and N8 nitrogen atoms of 7,8-diaminopelargonic acid (DAPA, also called 7,8-diammoniononanoate) to form a ureido ring.</text>
</comment>
<dbReference type="PANTHER" id="PTHR43210:SF5">
    <property type="entry name" value="DETHIOBIOTIN SYNTHETASE"/>
    <property type="match status" value="1"/>
</dbReference>
<keyword evidence="5 8" id="KW-0093">Biotin biosynthesis</keyword>
<evidence type="ECO:0000256" key="7">
    <source>
        <dbReference type="ARBA" id="ARBA00022842"/>
    </source>
</evidence>
<comment type="subunit">
    <text evidence="8">Homodimer.</text>
</comment>
<keyword evidence="6 8" id="KW-0067">ATP-binding</keyword>
<sequence>MKKNGPRSARGTHAMTLFVTGTDTGVGKTHVSAGLLAAARELGIAACGYKPVASGCRRGPRGLRNADALALIRASGTEEPYDRINPYAFAPAIAPHLAAREAGQRIERRVLDARYRELARTHDLVIVEGAGGWQIPFGRDWTQADWVARHGWPVLLVVGMRLGCMNHALLSAESIRPRTRLLGWVANELPPRQPRLDDNIAELQMRMPAPLLGRVGSRAGSLCAQLCAVLERMQVREGR</sequence>
<comment type="cofactor">
    <cofactor evidence="8">
        <name>Mg(2+)</name>
        <dbReference type="ChEBI" id="CHEBI:18420"/>
    </cofactor>
</comment>
<dbReference type="UniPathway" id="UPA00078">
    <property type="reaction ID" value="UER00161"/>
</dbReference>
<dbReference type="InterPro" id="IPR004472">
    <property type="entry name" value="DTB_synth_BioD"/>
</dbReference>
<name>A0A4R7NWZ2_9GAMM</name>
<keyword evidence="3 8" id="KW-0479">Metal-binding</keyword>
<keyword evidence="7 8" id="KW-0460">Magnesium</keyword>
<dbReference type="GO" id="GO:0009102">
    <property type="term" value="P:biotin biosynthetic process"/>
    <property type="evidence" value="ECO:0007669"/>
    <property type="project" value="UniProtKB-UniRule"/>
</dbReference>
<comment type="caution">
    <text evidence="8">Lacks conserved residue(s) required for the propagation of feature annotation.</text>
</comment>
<comment type="caution">
    <text evidence="9">The sequence shown here is derived from an EMBL/GenBank/DDBJ whole genome shotgun (WGS) entry which is preliminary data.</text>
</comment>
<comment type="catalytic activity">
    <reaction evidence="8">
        <text>(7R,8S)-7,8-diammoniononanoate + CO2 + ATP = (4R,5S)-dethiobiotin + ADP + phosphate + 3 H(+)</text>
        <dbReference type="Rhea" id="RHEA:15805"/>
        <dbReference type="ChEBI" id="CHEBI:15378"/>
        <dbReference type="ChEBI" id="CHEBI:16526"/>
        <dbReference type="ChEBI" id="CHEBI:30616"/>
        <dbReference type="ChEBI" id="CHEBI:43474"/>
        <dbReference type="ChEBI" id="CHEBI:149469"/>
        <dbReference type="ChEBI" id="CHEBI:149473"/>
        <dbReference type="ChEBI" id="CHEBI:456216"/>
        <dbReference type="EC" id="6.3.3.3"/>
    </reaction>
</comment>
<feature type="binding site" evidence="8">
    <location>
        <position position="29"/>
    </location>
    <ligand>
        <name>Mg(2+)</name>
        <dbReference type="ChEBI" id="CHEBI:18420"/>
    </ligand>
</feature>
<dbReference type="GO" id="GO:0042803">
    <property type="term" value="F:protein homodimerization activity"/>
    <property type="evidence" value="ECO:0007669"/>
    <property type="project" value="UniProtKB-ARBA"/>
</dbReference>
<evidence type="ECO:0000256" key="4">
    <source>
        <dbReference type="ARBA" id="ARBA00022741"/>
    </source>
</evidence>
<evidence type="ECO:0000313" key="9">
    <source>
        <dbReference type="EMBL" id="TDU25744.1"/>
    </source>
</evidence>
<dbReference type="FunFam" id="3.40.50.300:FF:000292">
    <property type="entry name" value="ATP-dependent dethiobiotin synthetase BioD"/>
    <property type="match status" value="1"/>
</dbReference>
<dbReference type="PANTHER" id="PTHR43210">
    <property type="entry name" value="DETHIOBIOTIN SYNTHETASE"/>
    <property type="match status" value="1"/>
</dbReference>
<evidence type="ECO:0000256" key="3">
    <source>
        <dbReference type="ARBA" id="ARBA00022723"/>
    </source>
</evidence>
<evidence type="ECO:0000256" key="5">
    <source>
        <dbReference type="ARBA" id="ARBA00022756"/>
    </source>
</evidence>
<feature type="active site" evidence="8">
    <location>
        <position position="50"/>
    </location>
</feature>
<dbReference type="RefSeq" id="WP_246813915.1">
    <property type="nucleotide sequence ID" value="NZ_MWIN01000013.1"/>
</dbReference>
<gene>
    <name evidence="8" type="primary">bioD</name>
    <name evidence="9" type="ORF">DFR24_4189</name>
</gene>
<dbReference type="InterPro" id="IPR027417">
    <property type="entry name" value="P-loop_NTPase"/>
</dbReference>
<accession>A0A4R7NWZ2</accession>
<feature type="binding site" evidence="8">
    <location>
        <position position="67"/>
    </location>
    <ligand>
        <name>Mg(2+)</name>
        <dbReference type="ChEBI" id="CHEBI:18420"/>
    </ligand>
</feature>
<dbReference type="EMBL" id="SOBT01000011">
    <property type="protein sequence ID" value="TDU25744.1"/>
    <property type="molecule type" value="Genomic_DNA"/>
</dbReference>
<dbReference type="PIRSF" id="PIRSF006755">
    <property type="entry name" value="DTB_synth"/>
    <property type="match status" value="1"/>
</dbReference>
<reference evidence="9 10" key="1">
    <citation type="submission" date="2019-03" db="EMBL/GenBank/DDBJ databases">
        <title>Genomic Encyclopedia of Type Strains, Phase IV (KMG-IV): sequencing the most valuable type-strain genomes for metagenomic binning, comparative biology and taxonomic classification.</title>
        <authorList>
            <person name="Goeker M."/>
        </authorList>
    </citation>
    <scope>NUCLEOTIDE SEQUENCE [LARGE SCALE GENOMIC DNA]</scope>
    <source>
        <strain evidence="9 10">DSM 26377</strain>
    </source>
</reference>
<protein>
    <recommendedName>
        <fullName evidence="8">ATP-dependent dethiobiotin synthetase BioD</fullName>
        <ecNumber evidence="8">6.3.3.3</ecNumber>
    </recommendedName>
    <alternativeName>
        <fullName evidence="8">DTB synthetase</fullName>
        <shortName evidence="8">DTBS</shortName>
    </alternativeName>
    <alternativeName>
        <fullName evidence="8">Dethiobiotin synthase</fullName>
    </alternativeName>
</protein>
<evidence type="ECO:0000256" key="6">
    <source>
        <dbReference type="ARBA" id="ARBA00022840"/>
    </source>
</evidence>
<organism evidence="9 10">
    <name type="scientific">Panacagrimonas perspica</name>
    <dbReference type="NCBI Taxonomy" id="381431"/>
    <lineage>
        <taxon>Bacteria</taxon>
        <taxon>Pseudomonadati</taxon>
        <taxon>Pseudomonadota</taxon>
        <taxon>Gammaproteobacteria</taxon>
        <taxon>Nevskiales</taxon>
        <taxon>Nevskiaceae</taxon>
        <taxon>Panacagrimonas</taxon>
    </lineage>
</organism>
<feature type="binding site" evidence="8">
    <location>
        <begin position="128"/>
        <end position="131"/>
    </location>
    <ligand>
        <name>ATP</name>
        <dbReference type="ChEBI" id="CHEBI:30616"/>
    </ligand>
</feature>
<dbReference type="GO" id="GO:0005524">
    <property type="term" value="F:ATP binding"/>
    <property type="evidence" value="ECO:0007669"/>
    <property type="project" value="UniProtKB-UniRule"/>
</dbReference>
<comment type="similarity">
    <text evidence="8">Belongs to the dethiobiotin synthetase family.</text>
</comment>
<evidence type="ECO:0000313" key="10">
    <source>
        <dbReference type="Proteomes" id="UP000295341"/>
    </source>
</evidence>
<dbReference type="GO" id="GO:0005829">
    <property type="term" value="C:cytosol"/>
    <property type="evidence" value="ECO:0007669"/>
    <property type="project" value="TreeGrafter"/>
</dbReference>
<evidence type="ECO:0000256" key="1">
    <source>
        <dbReference type="ARBA" id="ARBA00022490"/>
    </source>
</evidence>
<feature type="binding site" evidence="8">
    <location>
        <begin position="187"/>
        <end position="188"/>
    </location>
    <ligand>
        <name>ATP</name>
        <dbReference type="ChEBI" id="CHEBI:30616"/>
    </ligand>
</feature>
<keyword evidence="2 8" id="KW-0436">Ligase</keyword>
<dbReference type="EC" id="6.3.3.3" evidence="8"/>
<dbReference type="NCBIfam" id="TIGR00347">
    <property type="entry name" value="bioD"/>
    <property type="match status" value="1"/>
</dbReference>
<comment type="pathway">
    <text evidence="8">Cofactor biosynthesis; biotin biosynthesis; biotin from 7,8-diaminononanoate: step 1/2.</text>
</comment>
<proteinExistence type="inferred from homology"/>
<dbReference type="Proteomes" id="UP000295341">
    <property type="component" value="Unassembled WGS sequence"/>
</dbReference>
<feature type="binding site" evidence="8">
    <location>
        <position position="67"/>
    </location>
    <ligand>
        <name>ATP</name>
        <dbReference type="ChEBI" id="CHEBI:30616"/>
    </ligand>
</feature>
<evidence type="ECO:0000256" key="8">
    <source>
        <dbReference type="HAMAP-Rule" id="MF_00336"/>
    </source>
</evidence>
<evidence type="ECO:0000256" key="2">
    <source>
        <dbReference type="ARBA" id="ARBA00022598"/>
    </source>
</evidence>
<comment type="subcellular location">
    <subcellularLocation>
        <location evidence="8">Cytoplasm</location>
    </subcellularLocation>
</comment>
<dbReference type="HAMAP" id="MF_00336">
    <property type="entry name" value="BioD"/>
    <property type="match status" value="1"/>
</dbReference>
<keyword evidence="1 8" id="KW-0963">Cytoplasm</keyword>
<feature type="binding site" evidence="8">
    <location>
        <position position="128"/>
    </location>
    <ligand>
        <name>Mg(2+)</name>
        <dbReference type="ChEBI" id="CHEBI:18420"/>
    </ligand>
</feature>
<dbReference type="SUPFAM" id="SSF52540">
    <property type="entry name" value="P-loop containing nucleoside triphosphate hydrolases"/>
    <property type="match status" value="1"/>
</dbReference>
<feature type="binding site" evidence="8">
    <location>
        <begin position="25"/>
        <end position="30"/>
    </location>
    <ligand>
        <name>ATP</name>
        <dbReference type="ChEBI" id="CHEBI:30616"/>
    </ligand>
</feature>
<feature type="binding site" evidence="8">
    <location>
        <position position="54"/>
    </location>
    <ligand>
        <name>substrate</name>
    </ligand>
</feature>